<evidence type="ECO:0000256" key="2">
    <source>
        <dbReference type="HAMAP-Rule" id="MF_00048"/>
    </source>
</evidence>
<dbReference type="HAMAP" id="MF_00048">
    <property type="entry name" value="UPF0102"/>
    <property type="match status" value="1"/>
</dbReference>
<dbReference type="GO" id="GO:0003676">
    <property type="term" value="F:nucleic acid binding"/>
    <property type="evidence" value="ECO:0007669"/>
    <property type="project" value="InterPro"/>
</dbReference>
<dbReference type="OrthoDB" id="9794876at2"/>
<protein>
    <recommendedName>
        <fullName evidence="2">UPF0102 protein B7R54_05360</fullName>
    </recommendedName>
</protein>
<dbReference type="NCBIfam" id="NF009154">
    <property type="entry name" value="PRK12497.3-3"/>
    <property type="match status" value="1"/>
</dbReference>
<evidence type="ECO:0000313" key="4">
    <source>
        <dbReference type="Proteomes" id="UP000256486"/>
    </source>
</evidence>
<dbReference type="SUPFAM" id="SSF52980">
    <property type="entry name" value="Restriction endonuclease-like"/>
    <property type="match status" value="1"/>
</dbReference>
<dbReference type="PANTHER" id="PTHR34039">
    <property type="entry name" value="UPF0102 PROTEIN YRAN"/>
    <property type="match status" value="1"/>
</dbReference>
<dbReference type="CDD" id="cd20736">
    <property type="entry name" value="PoNe_Nuclease"/>
    <property type="match status" value="1"/>
</dbReference>
<dbReference type="Gene3D" id="3.40.1350.10">
    <property type="match status" value="1"/>
</dbReference>
<dbReference type="NCBIfam" id="NF009150">
    <property type="entry name" value="PRK12497.1-3"/>
    <property type="match status" value="1"/>
</dbReference>
<dbReference type="AlphaFoldDB" id="A0A3E0VGC5"/>
<dbReference type="InterPro" id="IPR011856">
    <property type="entry name" value="tRNA_endonuc-like_dom_sf"/>
</dbReference>
<organism evidence="3 4">
    <name type="scientific">Subtercola boreus</name>
    <dbReference type="NCBI Taxonomy" id="120213"/>
    <lineage>
        <taxon>Bacteria</taxon>
        <taxon>Bacillati</taxon>
        <taxon>Actinomycetota</taxon>
        <taxon>Actinomycetes</taxon>
        <taxon>Micrococcales</taxon>
        <taxon>Microbacteriaceae</taxon>
        <taxon>Subtercola</taxon>
    </lineage>
</organism>
<dbReference type="EMBL" id="NBWZ01000001">
    <property type="protein sequence ID" value="RFA08719.1"/>
    <property type="molecule type" value="Genomic_DNA"/>
</dbReference>
<comment type="caution">
    <text evidence="3">The sequence shown here is derived from an EMBL/GenBank/DDBJ whole genome shotgun (WGS) entry which is preliminary data.</text>
</comment>
<evidence type="ECO:0000313" key="3">
    <source>
        <dbReference type="EMBL" id="RFA08719.1"/>
    </source>
</evidence>
<evidence type="ECO:0000256" key="1">
    <source>
        <dbReference type="ARBA" id="ARBA00006738"/>
    </source>
</evidence>
<dbReference type="Proteomes" id="UP000256486">
    <property type="component" value="Unassembled WGS sequence"/>
</dbReference>
<accession>A0A3E0VGC5</accession>
<sequence>MKAKDEVGRRGEDLAADYLLEQGYSILERNWRCRQGEIDVVAEHEGVTVFVEVKTRSGLRYGHPFEAITIAKLARLRRLASAWCETAKPGRRQIRIDAIGVLVPPRQPVVIEHLVGIF</sequence>
<dbReference type="RefSeq" id="WP_116414124.1">
    <property type="nucleotide sequence ID" value="NZ_NBWZ01000001.1"/>
</dbReference>
<dbReference type="InterPro" id="IPR011335">
    <property type="entry name" value="Restrct_endonuc-II-like"/>
</dbReference>
<dbReference type="PANTHER" id="PTHR34039:SF1">
    <property type="entry name" value="UPF0102 PROTEIN YRAN"/>
    <property type="match status" value="1"/>
</dbReference>
<comment type="similarity">
    <text evidence="1 2">Belongs to the UPF0102 family.</text>
</comment>
<dbReference type="InterPro" id="IPR003509">
    <property type="entry name" value="UPF0102_YraN-like"/>
</dbReference>
<keyword evidence="4" id="KW-1185">Reference proteome</keyword>
<gene>
    <name evidence="3" type="ORF">B7R54_05360</name>
</gene>
<name>A0A3E0VGC5_9MICO</name>
<dbReference type="Pfam" id="PF02021">
    <property type="entry name" value="UPF0102"/>
    <property type="match status" value="1"/>
</dbReference>
<proteinExistence type="inferred from homology"/>
<reference evidence="3 4" key="1">
    <citation type="submission" date="2017-04" db="EMBL/GenBank/DDBJ databases">
        <title>Comparative genome analysis of Subtercola boreus.</title>
        <authorList>
            <person name="Cho Y.-J."/>
            <person name="Cho A."/>
            <person name="Kim O.-S."/>
            <person name="Lee J.-I."/>
        </authorList>
    </citation>
    <scope>NUCLEOTIDE SEQUENCE [LARGE SCALE GENOMIC DNA]</scope>
    <source>
        <strain evidence="3 4">K300</strain>
    </source>
</reference>